<dbReference type="Pfam" id="PF00437">
    <property type="entry name" value="T2SSE"/>
    <property type="match status" value="1"/>
</dbReference>
<feature type="region of interest" description="Disordered" evidence="2">
    <location>
        <begin position="1"/>
        <end position="128"/>
    </location>
</feature>
<feature type="domain" description="Bacterial type II secretion system protein E" evidence="3">
    <location>
        <begin position="193"/>
        <end position="473"/>
    </location>
</feature>
<evidence type="ECO:0000313" key="5">
    <source>
        <dbReference type="Proteomes" id="UP001160142"/>
    </source>
</evidence>
<feature type="compositionally biased region" description="Pro residues" evidence="2">
    <location>
        <begin position="27"/>
        <end position="36"/>
    </location>
</feature>
<comment type="caution">
    <text evidence="4">The sequence shown here is derived from an EMBL/GenBank/DDBJ whole genome shotgun (WGS) entry which is preliminary data.</text>
</comment>
<gene>
    <name evidence="4" type="ORF">M2152_002481</name>
</gene>
<proteinExistence type="inferred from homology"/>
<dbReference type="SUPFAM" id="SSF52540">
    <property type="entry name" value="P-loop containing nucleoside triphosphate hydrolases"/>
    <property type="match status" value="1"/>
</dbReference>
<dbReference type="Proteomes" id="UP001160142">
    <property type="component" value="Unassembled WGS sequence"/>
</dbReference>
<name>A0ABT6KR28_9MICO</name>
<evidence type="ECO:0000256" key="1">
    <source>
        <dbReference type="ARBA" id="ARBA00006611"/>
    </source>
</evidence>
<evidence type="ECO:0000313" key="4">
    <source>
        <dbReference type="EMBL" id="MDH6182299.1"/>
    </source>
</evidence>
<feature type="compositionally biased region" description="Basic and acidic residues" evidence="2">
    <location>
        <begin position="1"/>
        <end position="11"/>
    </location>
</feature>
<protein>
    <submittedName>
        <fullName evidence="4">Pilus assembly protein CpaF</fullName>
    </submittedName>
</protein>
<keyword evidence="5" id="KW-1185">Reference proteome</keyword>
<accession>A0ABT6KR28</accession>
<dbReference type="RefSeq" id="WP_322134582.1">
    <property type="nucleotide sequence ID" value="NZ_CP085036.1"/>
</dbReference>
<sequence length="556" mass="60523">MSLSDRLDAARNRRAAPPLVNTSFTPPVLPPPPAAPTEPEAGVPDVAEPETAESQAAIAPEVEHEPAVPPQSEPSTAGESESPHEDVPPPVTSIPAFTAPPSAPPAPPVAATPVATPPTAEPEESREYVELRQQISDILTDRIGTRINDARLSESELDAAVRRELASIIDERGAWLGESERLRLIRELADEALGLGPLQALLDDPTVSEIMVNGHDHVYVERRGRLHRVPVAFRSEDRLRRVIERIVSRVGRRIDESSPLVDARLPDGSRVNAIIPPLAVGGPSLTIRKFAEEPFTAGDLVSLGTLNTDMVDLLSACVRARLNVVISGGTGTGKTTLLNVLSSFIPSDERIVTIEDSVELQLQQDHVVRLESRPANLENRGEVTIRDLVRNSLRMRPDRIVVGECRGGEALDMLQAMNTGHDGSLSTIHANSPRDAISRLETLALMAGMELPHRAIREQIASAVDLVIHITRLRDGTRRVTHVTEVLGMENDIITLQDVFTFDFSAGVDASGRFLGVPKSTGIRPRFLSRFDELGVPFASSAFLGEDRAFDERREW</sequence>
<dbReference type="Gene3D" id="3.40.50.300">
    <property type="entry name" value="P-loop containing nucleotide triphosphate hydrolases"/>
    <property type="match status" value="1"/>
</dbReference>
<feature type="compositionally biased region" description="Pro residues" evidence="2">
    <location>
        <begin position="101"/>
        <end position="120"/>
    </location>
</feature>
<evidence type="ECO:0000259" key="3">
    <source>
        <dbReference type="Pfam" id="PF00437"/>
    </source>
</evidence>
<dbReference type="PANTHER" id="PTHR30486:SF15">
    <property type="entry name" value="TYPE II_IV SECRETION SYSTEM ATPASE"/>
    <property type="match status" value="1"/>
</dbReference>
<organism evidence="4 5">
    <name type="scientific">Antiquaquibacter oligotrophicus</name>
    <dbReference type="NCBI Taxonomy" id="2880260"/>
    <lineage>
        <taxon>Bacteria</taxon>
        <taxon>Bacillati</taxon>
        <taxon>Actinomycetota</taxon>
        <taxon>Actinomycetes</taxon>
        <taxon>Micrococcales</taxon>
        <taxon>Microbacteriaceae</taxon>
        <taxon>Antiquaquibacter</taxon>
    </lineage>
</organism>
<dbReference type="InterPro" id="IPR001482">
    <property type="entry name" value="T2SS/T4SS_dom"/>
</dbReference>
<evidence type="ECO:0000256" key="2">
    <source>
        <dbReference type="SAM" id="MobiDB-lite"/>
    </source>
</evidence>
<dbReference type="EMBL" id="JARXVQ010000001">
    <property type="protein sequence ID" value="MDH6182299.1"/>
    <property type="molecule type" value="Genomic_DNA"/>
</dbReference>
<dbReference type="Gene3D" id="3.30.450.380">
    <property type="match status" value="1"/>
</dbReference>
<dbReference type="InterPro" id="IPR050921">
    <property type="entry name" value="T4SS_GSP_E_ATPase"/>
</dbReference>
<reference evidence="4 5" key="1">
    <citation type="submission" date="2023-04" db="EMBL/GenBank/DDBJ databases">
        <title>Genome Encyclopedia of Bacteria and Archaea VI: Functional Genomics of Type Strains.</title>
        <authorList>
            <person name="Whitman W."/>
        </authorList>
    </citation>
    <scope>NUCLEOTIDE SEQUENCE [LARGE SCALE GENOMIC DNA]</scope>
    <source>
        <strain evidence="4 5">SG_E_30_P1</strain>
    </source>
</reference>
<comment type="similarity">
    <text evidence="1">Belongs to the GSP E family.</text>
</comment>
<dbReference type="CDD" id="cd01130">
    <property type="entry name" value="VirB11-like_ATPase"/>
    <property type="match status" value="1"/>
</dbReference>
<dbReference type="InterPro" id="IPR027417">
    <property type="entry name" value="P-loop_NTPase"/>
</dbReference>
<dbReference type="PANTHER" id="PTHR30486">
    <property type="entry name" value="TWITCHING MOTILITY PROTEIN PILT"/>
    <property type="match status" value="1"/>
</dbReference>